<keyword evidence="1" id="KW-0472">Membrane</keyword>
<accession>A0A8B6C335</accession>
<dbReference type="Gene3D" id="2.120.10.30">
    <property type="entry name" value="TolB, C-terminal domain"/>
    <property type="match status" value="1"/>
</dbReference>
<dbReference type="AlphaFoldDB" id="A0A8B6C335"/>
<keyword evidence="1" id="KW-1133">Transmembrane helix</keyword>
<gene>
    <name evidence="3" type="ORF">MGAL_10B065578</name>
</gene>
<dbReference type="InterPro" id="IPR050778">
    <property type="entry name" value="Cueball_EGF_LRP_Nidogen"/>
</dbReference>
<keyword evidence="1" id="KW-0812">Transmembrane</keyword>
<protein>
    <submittedName>
        <fullName evidence="3">Uncharacterized protein</fullName>
    </submittedName>
</protein>
<keyword evidence="2" id="KW-0732">Signal</keyword>
<feature type="signal peptide" evidence="2">
    <location>
        <begin position="1"/>
        <end position="19"/>
    </location>
</feature>
<name>A0A8B6C335_MYTGA</name>
<reference evidence="3" key="1">
    <citation type="submission" date="2018-11" db="EMBL/GenBank/DDBJ databases">
        <authorList>
            <person name="Alioto T."/>
            <person name="Alioto T."/>
        </authorList>
    </citation>
    <scope>NUCLEOTIDE SEQUENCE</scope>
</reference>
<dbReference type="EMBL" id="UYJE01001062">
    <property type="protein sequence ID" value="VDH98881.1"/>
    <property type="molecule type" value="Genomic_DNA"/>
</dbReference>
<dbReference type="SMART" id="SM00135">
    <property type="entry name" value="LY"/>
    <property type="match status" value="2"/>
</dbReference>
<evidence type="ECO:0000313" key="4">
    <source>
        <dbReference type="Proteomes" id="UP000596742"/>
    </source>
</evidence>
<evidence type="ECO:0000256" key="1">
    <source>
        <dbReference type="SAM" id="Phobius"/>
    </source>
</evidence>
<feature type="transmembrane region" description="Helical" evidence="1">
    <location>
        <begin position="386"/>
        <end position="414"/>
    </location>
</feature>
<sequence>MDVQKWFIIFLMLYHRSAAESIPEKLLYNVRDIVRFRYPSQNITLQHVVNTTAKPAGIAVDSANDHVYWVNHKSNTLSRCTLDGTNVFVVFTSFSNTFMIQLDVINRWMYVGYIDKGISKSRFDLTDISTIVNFTISTRVFCMDIEMTEQRLYWMNNDGDIKSVNVDGSDVQTIISTSSSSNEYDAICVLGSYIYYADNNKQLIMRNKSQESTATVLYTDISHINSIYKFHSPGNVRLAVCINYVRKQDNYLTLITRFCRYKTTMKIEIRLCVCVALAAVCIVGVRSAGSYGGRSYGRGSYGGGGYGRGVYERTASYGGGGYGSYGKGGGYRPTSRGGGSLYYPYYYPVPYFVGGGRRGGGNVRVTPAIIARTGGRRRGGGGGGGLFGGGGGGFGGIFSLIIMLFFLQFILGLIG</sequence>
<keyword evidence="4" id="KW-1185">Reference proteome</keyword>
<proteinExistence type="predicted"/>
<dbReference type="InterPro" id="IPR000033">
    <property type="entry name" value="LDLR_classB_rpt"/>
</dbReference>
<evidence type="ECO:0000313" key="3">
    <source>
        <dbReference type="EMBL" id="VDH98881.1"/>
    </source>
</evidence>
<evidence type="ECO:0000256" key="2">
    <source>
        <dbReference type="SAM" id="SignalP"/>
    </source>
</evidence>
<feature type="transmembrane region" description="Helical" evidence="1">
    <location>
        <begin position="267"/>
        <end position="285"/>
    </location>
</feature>
<dbReference type="InterPro" id="IPR011042">
    <property type="entry name" value="6-blade_b-propeller_TolB-like"/>
</dbReference>
<dbReference type="Proteomes" id="UP000596742">
    <property type="component" value="Unassembled WGS sequence"/>
</dbReference>
<feature type="chain" id="PRO_5032704947" evidence="2">
    <location>
        <begin position="20"/>
        <end position="415"/>
    </location>
</feature>
<dbReference type="PANTHER" id="PTHR46513">
    <property type="entry name" value="VITELLOGENIN RECEPTOR-LIKE PROTEIN-RELATED-RELATED"/>
    <property type="match status" value="1"/>
</dbReference>
<dbReference type="OrthoDB" id="382013at2759"/>
<dbReference type="SUPFAM" id="SSF63825">
    <property type="entry name" value="YWTD domain"/>
    <property type="match status" value="1"/>
</dbReference>
<organism evidence="3 4">
    <name type="scientific">Mytilus galloprovincialis</name>
    <name type="common">Mediterranean mussel</name>
    <dbReference type="NCBI Taxonomy" id="29158"/>
    <lineage>
        <taxon>Eukaryota</taxon>
        <taxon>Metazoa</taxon>
        <taxon>Spiralia</taxon>
        <taxon>Lophotrochozoa</taxon>
        <taxon>Mollusca</taxon>
        <taxon>Bivalvia</taxon>
        <taxon>Autobranchia</taxon>
        <taxon>Pteriomorphia</taxon>
        <taxon>Mytilida</taxon>
        <taxon>Mytiloidea</taxon>
        <taxon>Mytilidae</taxon>
        <taxon>Mytilinae</taxon>
        <taxon>Mytilus</taxon>
    </lineage>
</organism>
<comment type="caution">
    <text evidence="3">The sequence shown here is derived from an EMBL/GenBank/DDBJ whole genome shotgun (WGS) entry which is preliminary data.</text>
</comment>